<protein>
    <submittedName>
        <fullName evidence="1">Uncharacterized protein</fullName>
    </submittedName>
</protein>
<dbReference type="EMBL" id="MU865382">
    <property type="protein sequence ID" value="KAK4224835.1"/>
    <property type="molecule type" value="Genomic_DNA"/>
</dbReference>
<dbReference type="Proteomes" id="UP001301958">
    <property type="component" value="Unassembled WGS sequence"/>
</dbReference>
<organism evidence="1 2">
    <name type="scientific">Podospora fimiseda</name>
    <dbReference type="NCBI Taxonomy" id="252190"/>
    <lineage>
        <taxon>Eukaryota</taxon>
        <taxon>Fungi</taxon>
        <taxon>Dikarya</taxon>
        <taxon>Ascomycota</taxon>
        <taxon>Pezizomycotina</taxon>
        <taxon>Sordariomycetes</taxon>
        <taxon>Sordariomycetidae</taxon>
        <taxon>Sordariales</taxon>
        <taxon>Podosporaceae</taxon>
        <taxon>Podospora</taxon>
    </lineage>
</organism>
<reference evidence="1" key="2">
    <citation type="submission" date="2023-05" db="EMBL/GenBank/DDBJ databases">
        <authorList>
            <consortium name="Lawrence Berkeley National Laboratory"/>
            <person name="Steindorff A."/>
            <person name="Hensen N."/>
            <person name="Bonometti L."/>
            <person name="Westerberg I."/>
            <person name="Brannstrom I.O."/>
            <person name="Guillou S."/>
            <person name="Cros-Aarteil S."/>
            <person name="Calhoun S."/>
            <person name="Haridas S."/>
            <person name="Kuo A."/>
            <person name="Mondo S."/>
            <person name="Pangilinan J."/>
            <person name="Riley R."/>
            <person name="Labutti K."/>
            <person name="Andreopoulos B."/>
            <person name="Lipzen A."/>
            <person name="Chen C."/>
            <person name="Yanf M."/>
            <person name="Daum C."/>
            <person name="Ng V."/>
            <person name="Clum A."/>
            <person name="Ohm R."/>
            <person name="Martin F."/>
            <person name="Silar P."/>
            <person name="Natvig D."/>
            <person name="Lalanne C."/>
            <person name="Gautier V."/>
            <person name="Ament-Velasquez S.L."/>
            <person name="Kruys A."/>
            <person name="Hutchinson M.I."/>
            <person name="Powell A.J."/>
            <person name="Barry K."/>
            <person name="Miller A.N."/>
            <person name="Grigoriev I.V."/>
            <person name="Debuchy R."/>
            <person name="Gladieux P."/>
            <person name="Thoren M.H."/>
            <person name="Johannesson H."/>
        </authorList>
    </citation>
    <scope>NUCLEOTIDE SEQUENCE</scope>
    <source>
        <strain evidence="1">CBS 990.96</strain>
    </source>
</reference>
<reference evidence="1" key="1">
    <citation type="journal article" date="2023" name="Mol. Phylogenet. Evol.">
        <title>Genome-scale phylogeny and comparative genomics of the fungal order Sordariales.</title>
        <authorList>
            <person name="Hensen N."/>
            <person name="Bonometti L."/>
            <person name="Westerberg I."/>
            <person name="Brannstrom I.O."/>
            <person name="Guillou S."/>
            <person name="Cros-Aarteil S."/>
            <person name="Calhoun S."/>
            <person name="Haridas S."/>
            <person name="Kuo A."/>
            <person name="Mondo S."/>
            <person name="Pangilinan J."/>
            <person name="Riley R."/>
            <person name="LaButti K."/>
            <person name="Andreopoulos B."/>
            <person name="Lipzen A."/>
            <person name="Chen C."/>
            <person name="Yan M."/>
            <person name="Daum C."/>
            <person name="Ng V."/>
            <person name="Clum A."/>
            <person name="Steindorff A."/>
            <person name="Ohm R.A."/>
            <person name="Martin F."/>
            <person name="Silar P."/>
            <person name="Natvig D.O."/>
            <person name="Lalanne C."/>
            <person name="Gautier V."/>
            <person name="Ament-Velasquez S.L."/>
            <person name="Kruys A."/>
            <person name="Hutchinson M.I."/>
            <person name="Powell A.J."/>
            <person name="Barry K."/>
            <person name="Miller A.N."/>
            <person name="Grigoriev I.V."/>
            <person name="Debuchy R."/>
            <person name="Gladieux P."/>
            <person name="Hiltunen Thoren M."/>
            <person name="Johannesson H."/>
        </authorList>
    </citation>
    <scope>NUCLEOTIDE SEQUENCE</scope>
    <source>
        <strain evidence="1">CBS 990.96</strain>
    </source>
</reference>
<keyword evidence="2" id="KW-1185">Reference proteome</keyword>
<dbReference type="AlphaFoldDB" id="A0AAN7BJX8"/>
<gene>
    <name evidence="1" type="ORF">QBC38DRAFT_286345</name>
</gene>
<evidence type="ECO:0000313" key="1">
    <source>
        <dbReference type="EMBL" id="KAK4224835.1"/>
    </source>
</evidence>
<proteinExistence type="predicted"/>
<evidence type="ECO:0000313" key="2">
    <source>
        <dbReference type="Proteomes" id="UP001301958"/>
    </source>
</evidence>
<accession>A0AAN7BJX8</accession>
<name>A0AAN7BJX8_9PEZI</name>
<sequence>MYRWLKHIEDPGFPINQKIRPSSPTDYGHGLDYVRQLHSLTKGLLEVVAEEGEWYDYADCAPYMRYKVQFFHTTVLDYIEGGHLGQIQQRNKNLALPDILARLRLAEYLHCGNLWYWHERWGFLATTFNIEMLKNNISTAVMDGFKVAIHQNPFGIAYTAGSFLRPYIYFEKETSFSWPSPYGLIDVNISGSVKPGKPDIPVWLVAVGNSIWTLMGAPEGRVEKSNIPPSLAVLTLFENFIPDKQLCVHAAIRPFAEHNKQLQAECPDYMAECSFTIKDLITLKSRLLNSSSSIAVATTHINSDLLRFIATLRASSRLMFSPGRMYSIEWDNQRIELPFSSRIY</sequence>
<comment type="caution">
    <text evidence="1">The sequence shown here is derived from an EMBL/GenBank/DDBJ whole genome shotgun (WGS) entry which is preliminary data.</text>
</comment>